<evidence type="ECO:0000256" key="7">
    <source>
        <dbReference type="ARBA" id="ARBA00022989"/>
    </source>
</evidence>
<feature type="domain" description="Fucosyltransferase C-terminal" evidence="12">
    <location>
        <begin position="275"/>
        <end position="443"/>
    </location>
</feature>
<dbReference type="Pfam" id="PF00852">
    <property type="entry name" value="Glyco_transf_10"/>
    <property type="match status" value="1"/>
</dbReference>
<dbReference type="EMBL" id="JAIZAY010000003">
    <property type="protein sequence ID" value="KAJ8045583.1"/>
    <property type="molecule type" value="Genomic_DNA"/>
</dbReference>
<dbReference type="InterPro" id="IPR055270">
    <property type="entry name" value="Glyco_tran_10_C"/>
</dbReference>
<evidence type="ECO:0000256" key="1">
    <source>
        <dbReference type="ARBA" id="ARBA00004922"/>
    </source>
</evidence>
<dbReference type="SUPFAM" id="SSF53756">
    <property type="entry name" value="UDP-Glycosyltransferase/glycogen phosphorylase"/>
    <property type="match status" value="1"/>
</dbReference>
<evidence type="ECO:0000259" key="12">
    <source>
        <dbReference type="Pfam" id="PF00852"/>
    </source>
</evidence>
<keyword evidence="7 11" id="KW-1133">Transmembrane helix</keyword>
<evidence type="ECO:0000256" key="4">
    <source>
        <dbReference type="ARBA" id="ARBA00022679"/>
    </source>
</evidence>
<keyword evidence="14" id="KW-1185">Reference proteome</keyword>
<comment type="subcellular location">
    <subcellularLocation>
        <location evidence="10">Endomembrane system</location>
        <topology evidence="10">Single-pass type II membrane protein</topology>
    </subcellularLocation>
    <subcellularLocation>
        <location evidence="11">Golgi apparatus</location>
        <location evidence="11">Golgi stack membrane</location>
        <topology evidence="11">Single-pass type II membrane protein</topology>
    </subcellularLocation>
</comment>
<evidence type="ECO:0000256" key="11">
    <source>
        <dbReference type="RuleBase" id="RU003832"/>
    </source>
</evidence>
<comment type="caution">
    <text evidence="13">The sequence shown here is derived from an EMBL/GenBank/DDBJ whole genome shotgun (WGS) entry which is preliminary data.</text>
</comment>
<dbReference type="PANTHER" id="PTHR11929">
    <property type="entry name" value="ALPHA- 1,3 -FUCOSYLTRANSFERASE"/>
    <property type="match status" value="1"/>
</dbReference>
<evidence type="ECO:0000256" key="6">
    <source>
        <dbReference type="ARBA" id="ARBA00022968"/>
    </source>
</evidence>
<evidence type="ECO:0000256" key="3">
    <source>
        <dbReference type="ARBA" id="ARBA00022676"/>
    </source>
</evidence>
<keyword evidence="11" id="KW-0333">Golgi apparatus</keyword>
<dbReference type="OrthoDB" id="427096at2759"/>
<dbReference type="FunFam" id="3.40.50.11660:FF:000002">
    <property type="entry name" value="Alpha-(1,3)-fucosyltransferase"/>
    <property type="match status" value="1"/>
</dbReference>
<feature type="transmembrane region" description="Helical" evidence="11">
    <location>
        <begin position="7"/>
        <end position="27"/>
    </location>
</feature>
<comment type="similarity">
    <text evidence="2 11">Belongs to the glycosyltransferase 10 family.</text>
</comment>
<dbReference type="EC" id="2.4.1.-" evidence="11"/>
<gene>
    <name evidence="13" type="ORF">HOLleu_08620</name>
</gene>
<proteinExistence type="inferred from homology"/>
<dbReference type="InterPro" id="IPR038577">
    <property type="entry name" value="GT10-like_C_sf"/>
</dbReference>
<dbReference type="Gene3D" id="3.40.50.11660">
    <property type="entry name" value="Glycosyl transferase family 10, C-terminal domain"/>
    <property type="match status" value="1"/>
</dbReference>
<accession>A0A9Q1HI13</accession>
<protein>
    <recommendedName>
        <fullName evidence="11">Fucosyltransferase</fullName>
        <ecNumber evidence="11">2.4.1.-</ecNumber>
    </recommendedName>
</protein>
<keyword evidence="8 11" id="KW-0472">Membrane</keyword>
<evidence type="ECO:0000256" key="9">
    <source>
        <dbReference type="ARBA" id="ARBA00023180"/>
    </source>
</evidence>
<dbReference type="PANTHER" id="PTHR11929:SF145">
    <property type="entry name" value="ALPHA-(1,3)-FUCOSYLTRANSFERASE FUT-1"/>
    <property type="match status" value="1"/>
</dbReference>
<reference evidence="13" key="1">
    <citation type="submission" date="2021-10" db="EMBL/GenBank/DDBJ databases">
        <title>Tropical sea cucumber genome reveals ecological adaptation and Cuvierian tubules defense mechanism.</title>
        <authorList>
            <person name="Chen T."/>
        </authorList>
    </citation>
    <scope>NUCLEOTIDE SEQUENCE</scope>
    <source>
        <strain evidence="13">Nanhai2018</strain>
        <tissue evidence="13">Muscle</tissue>
    </source>
</reference>
<dbReference type="AlphaFoldDB" id="A0A9Q1HI13"/>
<keyword evidence="9" id="KW-0325">Glycoprotein</keyword>
<sequence length="495" mass="56566">MGITSKFKLMFAASVFVLLAMTGYYLWNKHNTPFYSPINLHIVRRPHNHGRQNDRIIAESRKVFSKLGSVKLTENIDEIEERESPQEERLIVAASGKGKSEVHNKVSADNIQVSGDSSTEWDMIDSDHIDVALYSCIAKWAQTMSVIYRTVKCPDSRRTISIRNALGNVSAASTADVVIFASGVGSLNKLRELKELRRKKKPHQIWLYTTTESAFQMPFVPRFSTRIDATIFNMSFCYHSKAEIVAPFGAYIRRLEGKTDNGSAQITPKPDIPALAAWASSHCHHTFWNRTEFVMNLTKYLPMDLYGACGGNLIPRNEAGSDILKNYKFYLAFENSCCSFYITEKFWKALAEYESVPIVIGSSKSNYESVAPPNSFVYADDFDSMEDLANYIKKVAEDEALYNTFHEWRRYGKAEVYNERLVSPLFEDKNKCKLLNYLEKNAWRKNHPIQMEIDPFGPDWAGSCTSCGNHDWIKDYGLQSKDFTKRLYSLQMTEV</sequence>
<dbReference type="InterPro" id="IPR001503">
    <property type="entry name" value="Glyco_trans_10"/>
</dbReference>
<dbReference type="GO" id="GO:0032580">
    <property type="term" value="C:Golgi cisterna membrane"/>
    <property type="evidence" value="ECO:0007669"/>
    <property type="project" value="UniProtKB-SubCell"/>
</dbReference>
<keyword evidence="3 11" id="KW-0328">Glycosyltransferase</keyword>
<evidence type="ECO:0000313" key="13">
    <source>
        <dbReference type="EMBL" id="KAJ8045583.1"/>
    </source>
</evidence>
<name>A0A9Q1HI13_HOLLE</name>
<keyword evidence="5 11" id="KW-0812">Transmembrane</keyword>
<evidence type="ECO:0000256" key="2">
    <source>
        <dbReference type="ARBA" id="ARBA00008919"/>
    </source>
</evidence>
<dbReference type="GO" id="GO:0046920">
    <property type="term" value="F:alpha-(1-&gt;3)-fucosyltransferase activity"/>
    <property type="evidence" value="ECO:0007669"/>
    <property type="project" value="TreeGrafter"/>
</dbReference>
<comment type="pathway">
    <text evidence="1">Protein modification; protein glycosylation.</text>
</comment>
<keyword evidence="6" id="KW-0735">Signal-anchor</keyword>
<keyword evidence="4 11" id="KW-0808">Transferase</keyword>
<organism evidence="13 14">
    <name type="scientific">Holothuria leucospilota</name>
    <name type="common">Black long sea cucumber</name>
    <name type="synonym">Mertensiothuria leucospilota</name>
    <dbReference type="NCBI Taxonomy" id="206669"/>
    <lineage>
        <taxon>Eukaryota</taxon>
        <taxon>Metazoa</taxon>
        <taxon>Echinodermata</taxon>
        <taxon>Eleutherozoa</taxon>
        <taxon>Echinozoa</taxon>
        <taxon>Holothuroidea</taxon>
        <taxon>Aspidochirotacea</taxon>
        <taxon>Aspidochirotida</taxon>
        <taxon>Holothuriidae</taxon>
        <taxon>Holothuria</taxon>
    </lineage>
</organism>
<evidence type="ECO:0000313" key="14">
    <source>
        <dbReference type="Proteomes" id="UP001152320"/>
    </source>
</evidence>
<evidence type="ECO:0000256" key="8">
    <source>
        <dbReference type="ARBA" id="ARBA00023136"/>
    </source>
</evidence>
<dbReference type="Proteomes" id="UP001152320">
    <property type="component" value="Chromosome 3"/>
</dbReference>
<evidence type="ECO:0000256" key="10">
    <source>
        <dbReference type="ARBA" id="ARBA00060399"/>
    </source>
</evidence>
<evidence type="ECO:0000256" key="5">
    <source>
        <dbReference type="ARBA" id="ARBA00022692"/>
    </source>
</evidence>